<dbReference type="KEGG" id="ahg:AHOG_13200"/>
<evidence type="ECO:0000313" key="1">
    <source>
        <dbReference type="EMBL" id="ASO20283.1"/>
    </source>
</evidence>
<proteinExistence type="predicted"/>
<dbReference type="EMBL" id="CP022521">
    <property type="protein sequence ID" value="ASO20283.1"/>
    <property type="molecule type" value="Genomic_DNA"/>
</dbReference>
<accession>A0A221W3N4</accession>
<dbReference type="Pfam" id="PF11236">
    <property type="entry name" value="DUF3037"/>
    <property type="match status" value="1"/>
</dbReference>
<name>A0A221W3N4_9PSEU</name>
<dbReference type="OrthoDB" id="9803207at2"/>
<reference evidence="1 2" key="1">
    <citation type="submission" date="2017-07" db="EMBL/GenBank/DDBJ databases">
        <title>Complete genome sequence of Actinoalloteichus hoggarensis DSM 45943, type strain of Actinoalloteichus hoggarensis.</title>
        <authorList>
            <person name="Ruckert C."/>
            <person name="Nouioui I."/>
            <person name="Willmese J."/>
            <person name="van Wezel G."/>
            <person name="Klenk H.-P."/>
            <person name="Kalinowski J."/>
            <person name="Zotchev S.B."/>
        </authorList>
    </citation>
    <scope>NUCLEOTIDE SEQUENCE [LARGE SCALE GENOMIC DNA]</scope>
    <source>
        <strain evidence="1 2">DSM 45943</strain>
    </source>
</reference>
<evidence type="ECO:0000313" key="2">
    <source>
        <dbReference type="Proteomes" id="UP000204221"/>
    </source>
</evidence>
<protein>
    <submittedName>
        <fullName evidence="1">Uncharacterized protein</fullName>
    </submittedName>
</protein>
<dbReference type="AlphaFoldDB" id="A0A221W3N4"/>
<dbReference type="RefSeq" id="WP_093941636.1">
    <property type="nucleotide sequence ID" value="NZ_CP022521.1"/>
</dbReference>
<sequence>MSELAVFEYATLRVMPRIERAESINAGVLLYCGRLDFLGAAVELDTDRLRALDRDVDVESVVAALRSVEQVCSGADRQVPACQTSLGQRFRWLTAPRSTVVQTGAVHAGLTDDPAVELDRLMIALVR</sequence>
<dbReference type="InterPro" id="IPR021398">
    <property type="entry name" value="DUF3037"/>
</dbReference>
<keyword evidence="2" id="KW-1185">Reference proteome</keyword>
<gene>
    <name evidence="1" type="ORF">AHOG_13200</name>
</gene>
<organism evidence="1 2">
    <name type="scientific">Actinoalloteichus hoggarensis</name>
    <dbReference type="NCBI Taxonomy" id="1470176"/>
    <lineage>
        <taxon>Bacteria</taxon>
        <taxon>Bacillati</taxon>
        <taxon>Actinomycetota</taxon>
        <taxon>Actinomycetes</taxon>
        <taxon>Pseudonocardiales</taxon>
        <taxon>Pseudonocardiaceae</taxon>
        <taxon>Actinoalloteichus</taxon>
    </lineage>
</organism>
<dbReference type="Proteomes" id="UP000204221">
    <property type="component" value="Chromosome"/>
</dbReference>